<feature type="transmembrane region" description="Helical" evidence="1">
    <location>
        <begin position="165"/>
        <end position="186"/>
    </location>
</feature>
<keyword evidence="1" id="KW-0812">Transmembrane</keyword>
<feature type="transmembrane region" description="Helical" evidence="1">
    <location>
        <begin position="263"/>
        <end position="281"/>
    </location>
</feature>
<dbReference type="Proteomes" id="UP001610104">
    <property type="component" value="Unassembled WGS sequence"/>
</dbReference>
<gene>
    <name evidence="2" type="ORF">V8G56_01405</name>
</gene>
<dbReference type="Pfam" id="PF19992">
    <property type="entry name" value="DUF6427"/>
    <property type="match status" value="1"/>
</dbReference>
<dbReference type="RefSeq" id="WP_395436663.1">
    <property type="nucleotide sequence ID" value="NZ_JBAWKC010000001.1"/>
</dbReference>
<evidence type="ECO:0000313" key="2">
    <source>
        <dbReference type="EMBL" id="MFH6767376.1"/>
    </source>
</evidence>
<evidence type="ECO:0000256" key="1">
    <source>
        <dbReference type="SAM" id="Phobius"/>
    </source>
</evidence>
<organism evidence="2 3">
    <name type="scientific">Gaetbulibacter aquiaggeris</name>
    <dbReference type="NCBI Taxonomy" id="1735373"/>
    <lineage>
        <taxon>Bacteria</taxon>
        <taxon>Pseudomonadati</taxon>
        <taxon>Bacteroidota</taxon>
        <taxon>Flavobacteriia</taxon>
        <taxon>Flavobacteriales</taxon>
        <taxon>Flavobacteriaceae</taxon>
        <taxon>Gaetbulibacter</taxon>
    </lineage>
</organism>
<sequence>MITSIFNKSKPINFVIVFFIMLLAFSVANVKPFLESVSVSFFFEKTAWFVVCYFTILLFNFIVVKNSLTKNNHYQILLFGLFFLMLPQCSLDGSVLMANIFVMFGLRRLLSLRTQIKIKKKLFDTAIWFAVATLFYFWAILFFILIFATLLLYTDNRVKNWVVPFAGLATVLVISISASVVIYNNFFEIINLSTTTSYNYSNYNTMPYLIAITMLFSFGVWASIFYVKLVQKKKKTYRPSFKIIFIYVIIAFVTAILSPQKNGSEFLFLFAPLAIIMGNYIESIKEKWFKELFVSVLLVVPFLLLML</sequence>
<keyword evidence="3" id="KW-1185">Reference proteome</keyword>
<dbReference type="EMBL" id="JBAWKC010000001">
    <property type="protein sequence ID" value="MFH6767376.1"/>
    <property type="molecule type" value="Genomic_DNA"/>
</dbReference>
<dbReference type="InterPro" id="IPR045625">
    <property type="entry name" value="DUF6427"/>
</dbReference>
<feature type="transmembrane region" description="Helical" evidence="1">
    <location>
        <begin position="206"/>
        <end position="227"/>
    </location>
</feature>
<accession>A0ABW7MKN2</accession>
<feature type="transmembrane region" description="Helical" evidence="1">
    <location>
        <begin position="239"/>
        <end position="257"/>
    </location>
</feature>
<feature type="transmembrane region" description="Helical" evidence="1">
    <location>
        <begin position="46"/>
        <end position="64"/>
    </location>
</feature>
<feature type="transmembrane region" description="Helical" evidence="1">
    <location>
        <begin position="12"/>
        <end position="34"/>
    </location>
</feature>
<comment type="caution">
    <text evidence="2">The sequence shown here is derived from an EMBL/GenBank/DDBJ whole genome shotgun (WGS) entry which is preliminary data.</text>
</comment>
<reference evidence="2 3" key="1">
    <citation type="submission" date="2024-02" db="EMBL/GenBank/DDBJ databases">
        <title>A Gaetbulibacter species isolated from tidal flats and genomic insights of their niches.</title>
        <authorList>
            <person name="Ye Y."/>
        </authorList>
    </citation>
    <scope>NUCLEOTIDE SEQUENCE [LARGE SCALE GENOMIC DNA]</scope>
    <source>
        <strain evidence="2 3">KEM-8</strain>
    </source>
</reference>
<name>A0ABW7MKN2_9FLAO</name>
<evidence type="ECO:0000313" key="3">
    <source>
        <dbReference type="Proteomes" id="UP001610104"/>
    </source>
</evidence>
<keyword evidence="1" id="KW-1133">Transmembrane helix</keyword>
<keyword evidence="1" id="KW-0472">Membrane</keyword>
<feature type="transmembrane region" description="Helical" evidence="1">
    <location>
        <begin position="76"/>
        <end position="106"/>
    </location>
</feature>
<feature type="transmembrane region" description="Helical" evidence="1">
    <location>
        <begin position="288"/>
        <end position="306"/>
    </location>
</feature>
<proteinExistence type="predicted"/>
<feature type="transmembrane region" description="Helical" evidence="1">
    <location>
        <begin position="126"/>
        <end position="153"/>
    </location>
</feature>
<protein>
    <submittedName>
        <fullName evidence="2">DUF6427 family protein</fullName>
    </submittedName>
</protein>